<name>A1CE14_ASPCL</name>
<sequence length="445" mass="50550">MEKSEFTVIIVGGSIAGLTLAHCLARAKINHVVLEKAGNIAPQLDIYDEIQNHIEPLERAIVCYPDGFSFSSFHPKIVHERFGFPIAFLDRQKLLEILYRRYPHPERIHLNTKVTSISSARDEVSVVTAGGNVYRGHLIVGADGVHSRVRTAMWEQAEQRFHRIIEDEKQSTTVEYACIFGISSGIAGLLVGEQINAFFDHLTIITIHGKHGRIYWFVIRKLPTKYTYPEGPHFTTDDAALAAAELRNVRLYEHITFGHLWDTREVASMTALEENVFRMWHYDRVVLMGDSVHKMTPNIGQGANMAIEDAAVLSTLLQQLQNDQTGALPSADELEPLLQQFQRIRCKRVRSIYSMSRLLVRLQARDGILNTLFGRYYVPYAGNLPAEIASQAIANGEICQFLPLSPLKDGWRQYQRGGWIMYLQTLWVILLVPWISLVMGMLPLW</sequence>
<dbReference type="Pfam" id="PF01494">
    <property type="entry name" value="FAD_binding_3"/>
    <property type="match status" value="1"/>
</dbReference>
<gene>
    <name evidence="7" type="ORF">ACLA_008510</name>
</gene>
<dbReference type="HOGENOM" id="CLU_009665_12_2_1"/>
<dbReference type="KEGG" id="act:ACLA_008510"/>
<dbReference type="eggNOG" id="KOG2614">
    <property type="taxonomic scope" value="Eukaryota"/>
</dbReference>
<dbReference type="Proteomes" id="UP000006701">
    <property type="component" value="Unassembled WGS sequence"/>
</dbReference>
<keyword evidence="2" id="KW-0285">Flavoprotein</keyword>
<feature type="domain" description="FAD-binding" evidence="6">
    <location>
        <begin position="107"/>
        <end position="322"/>
    </location>
</feature>
<dbReference type="VEuPathDB" id="FungiDB:ACLA_008510"/>
<keyword evidence="5" id="KW-0812">Transmembrane</keyword>
<dbReference type="PANTHER" id="PTHR47356">
    <property type="entry name" value="FAD-DEPENDENT MONOOXYGENASE ASQG-RELATED"/>
    <property type="match status" value="1"/>
</dbReference>
<keyword evidence="5" id="KW-1133">Transmembrane helix</keyword>
<proteinExistence type="inferred from homology"/>
<comment type="similarity">
    <text evidence="1">Belongs to the paxM FAD-dependent monooxygenase family.</text>
</comment>
<dbReference type="EMBL" id="DS027051">
    <property type="protein sequence ID" value="EAW12091.1"/>
    <property type="molecule type" value="Genomic_DNA"/>
</dbReference>
<dbReference type="PANTHER" id="PTHR47356:SF2">
    <property type="entry name" value="FAD-BINDING DOMAIN-CONTAINING PROTEIN-RELATED"/>
    <property type="match status" value="1"/>
</dbReference>
<protein>
    <submittedName>
        <fullName evidence="7">FAD binding domain protein</fullName>
    </submittedName>
</protein>
<organism evidence="7 8">
    <name type="scientific">Aspergillus clavatus (strain ATCC 1007 / CBS 513.65 / DSM 816 / NCTC 3887 / NRRL 1 / QM 1276 / 107)</name>
    <dbReference type="NCBI Taxonomy" id="344612"/>
    <lineage>
        <taxon>Eukaryota</taxon>
        <taxon>Fungi</taxon>
        <taxon>Dikarya</taxon>
        <taxon>Ascomycota</taxon>
        <taxon>Pezizomycotina</taxon>
        <taxon>Eurotiomycetes</taxon>
        <taxon>Eurotiomycetidae</taxon>
        <taxon>Eurotiales</taxon>
        <taxon>Aspergillaceae</taxon>
        <taxon>Aspergillus</taxon>
        <taxon>Aspergillus subgen. Fumigati</taxon>
    </lineage>
</organism>
<reference evidence="7 8" key="1">
    <citation type="journal article" date="2008" name="PLoS Genet.">
        <title>Genomic islands in the pathogenic filamentous fungus Aspergillus fumigatus.</title>
        <authorList>
            <person name="Fedorova N.D."/>
            <person name="Khaldi N."/>
            <person name="Joardar V.S."/>
            <person name="Maiti R."/>
            <person name="Amedeo P."/>
            <person name="Anderson M.J."/>
            <person name="Crabtree J."/>
            <person name="Silva J.C."/>
            <person name="Badger J.H."/>
            <person name="Albarraq A."/>
            <person name="Angiuoli S."/>
            <person name="Bussey H."/>
            <person name="Bowyer P."/>
            <person name="Cotty P.J."/>
            <person name="Dyer P.S."/>
            <person name="Egan A."/>
            <person name="Galens K."/>
            <person name="Fraser-Liggett C.M."/>
            <person name="Haas B.J."/>
            <person name="Inman J.M."/>
            <person name="Kent R."/>
            <person name="Lemieux S."/>
            <person name="Malavazi I."/>
            <person name="Orvis J."/>
            <person name="Roemer T."/>
            <person name="Ronning C.M."/>
            <person name="Sundaram J.P."/>
            <person name="Sutton G."/>
            <person name="Turner G."/>
            <person name="Venter J.C."/>
            <person name="White O.R."/>
            <person name="Whitty B.R."/>
            <person name="Youngman P."/>
            <person name="Wolfe K.H."/>
            <person name="Goldman G.H."/>
            <person name="Wortman J.R."/>
            <person name="Jiang B."/>
            <person name="Denning D.W."/>
            <person name="Nierman W.C."/>
        </authorList>
    </citation>
    <scope>NUCLEOTIDE SEQUENCE [LARGE SCALE GENOMIC DNA]</scope>
    <source>
        <strain evidence="8">ATCC 1007 / CBS 513.65 / DSM 816 / NCTC 3887 / NRRL 1</strain>
    </source>
</reference>
<evidence type="ECO:0000256" key="5">
    <source>
        <dbReference type="SAM" id="Phobius"/>
    </source>
</evidence>
<dbReference type="InterPro" id="IPR002938">
    <property type="entry name" value="FAD-bd"/>
</dbReference>
<keyword evidence="8" id="KW-1185">Reference proteome</keyword>
<dbReference type="STRING" id="344612.A1CE14"/>
<dbReference type="SUPFAM" id="SSF51905">
    <property type="entry name" value="FAD/NAD(P)-binding domain"/>
    <property type="match status" value="1"/>
</dbReference>
<dbReference type="PRINTS" id="PR00420">
    <property type="entry name" value="RNGMNOXGNASE"/>
</dbReference>
<accession>A1CE14</accession>
<evidence type="ECO:0000256" key="4">
    <source>
        <dbReference type="ARBA" id="ARBA00023002"/>
    </source>
</evidence>
<dbReference type="OrthoDB" id="10029326at2759"/>
<dbReference type="GO" id="GO:0071949">
    <property type="term" value="F:FAD binding"/>
    <property type="evidence" value="ECO:0007669"/>
    <property type="project" value="InterPro"/>
</dbReference>
<dbReference type="OMA" id="FWFVIQK"/>
<dbReference type="Gene3D" id="3.50.50.60">
    <property type="entry name" value="FAD/NAD(P)-binding domain"/>
    <property type="match status" value="1"/>
</dbReference>
<evidence type="ECO:0000256" key="2">
    <source>
        <dbReference type="ARBA" id="ARBA00022630"/>
    </source>
</evidence>
<dbReference type="AlphaFoldDB" id="A1CE14"/>
<dbReference type="GeneID" id="4705537"/>
<dbReference type="InterPro" id="IPR050562">
    <property type="entry name" value="FAD_mOase_fung"/>
</dbReference>
<keyword evidence="4" id="KW-0560">Oxidoreductase</keyword>
<keyword evidence="5" id="KW-0472">Membrane</keyword>
<evidence type="ECO:0000259" key="6">
    <source>
        <dbReference type="Pfam" id="PF01494"/>
    </source>
</evidence>
<dbReference type="RefSeq" id="XP_001273517.1">
    <property type="nucleotide sequence ID" value="XM_001273516.1"/>
</dbReference>
<dbReference type="InterPro" id="IPR036188">
    <property type="entry name" value="FAD/NAD-bd_sf"/>
</dbReference>
<evidence type="ECO:0000313" key="8">
    <source>
        <dbReference type="Proteomes" id="UP000006701"/>
    </source>
</evidence>
<evidence type="ECO:0000256" key="1">
    <source>
        <dbReference type="ARBA" id="ARBA00007992"/>
    </source>
</evidence>
<feature type="transmembrane region" description="Helical" evidence="5">
    <location>
        <begin position="419"/>
        <end position="442"/>
    </location>
</feature>
<dbReference type="GO" id="GO:0004497">
    <property type="term" value="F:monooxygenase activity"/>
    <property type="evidence" value="ECO:0007669"/>
    <property type="project" value="InterPro"/>
</dbReference>
<evidence type="ECO:0000256" key="3">
    <source>
        <dbReference type="ARBA" id="ARBA00022827"/>
    </source>
</evidence>
<keyword evidence="3" id="KW-0274">FAD</keyword>
<evidence type="ECO:0000313" key="7">
    <source>
        <dbReference type="EMBL" id="EAW12091.1"/>
    </source>
</evidence>